<evidence type="ECO:0000256" key="2">
    <source>
        <dbReference type="ARBA" id="ARBA00021549"/>
    </source>
</evidence>
<dbReference type="Pfam" id="PF12019">
    <property type="entry name" value="GspH"/>
    <property type="match status" value="1"/>
</dbReference>
<evidence type="ECO:0000256" key="9">
    <source>
        <dbReference type="ARBA" id="ARBA00025772"/>
    </source>
</evidence>
<dbReference type="Gene3D" id="3.55.40.10">
    <property type="entry name" value="minor pseudopilin epsh domain"/>
    <property type="match status" value="1"/>
</dbReference>
<dbReference type="PROSITE" id="PS00409">
    <property type="entry name" value="PROKAR_NTER_METHYL"/>
    <property type="match status" value="1"/>
</dbReference>
<feature type="domain" description="General secretion pathway GspH" evidence="11">
    <location>
        <begin position="57"/>
        <end position="178"/>
    </location>
</feature>
<sequence>MKFSRKRKSLLSLPKHSGFTLVEVLVSLAILGILAALAAPSFSEAIRRYQVNAIRDDLIGSIQWARSEAIRRGFPIILVRTTGCGVTLLDTNDWGCGWQAVVDTNLNGVDDTGAPTNEPVIQTSTVPASYGINHAGPVGVRIVINKWGQAAGGNSFVLTPPGGVSGAATTTICMSSGGRIRYLPDQVACP</sequence>
<dbReference type="InterPro" id="IPR022346">
    <property type="entry name" value="T2SS_GspH"/>
</dbReference>
<dbReference type="InterPro" id="IPR045584">
    <property type="entry name" value="Pilin-like"/>
</dbReference>
<dbReference type="GO" id="GO:0015627">
    <property type="term" value="C:type II protein secretion system complex"/>
    <property type="evidence" value="ECO:0007669"/>
    <property type="project" value="InterPro"/>
</dbReference>
<gene>
    <name evidence="12" type="ORF">ABLV49_06360</name>
</gene>
<reference evidence="12" key="1">
    <citation type="submission" date="2024-05" db="EMBL/GenBank/DDBJ databases">
        <authorList>
            <person name="Bunk B."/>
            <person name="Swiderski J."/>
            <person name="Sproer C."/>
            <person name="Thiel V."/>
        </authorList>
    </citation>
    <scope>NUCLEOTIDE SEQUENCE</scope>
    <source>
        <strain evidence="12">DSM 17735</strain>
    </source>
</reference>
<name>A0AAU7LUS0_9BURK</name>
<comment type="similarity">
    <text evidence="9">Belongs to the GSP H family.</text>
</comment>
<evidence type="ECO:0000256" key="10">
    <source>
        <dbReference type="ARBA" id="ARBA00030775"/>
    </source>
</evidence>
<protein>
    <recommendedName>
        <fullName evidence="2">Type II secretion system protein H</fullName>
    </recommendedName>
    <alternativeName>
        <fullName evidence="10">General secretion pathway protein H</fullName>
    </alternativeName>
</protein>
<dbReference type="GO" id="GO:0015628">
    <property type="term" value="P:protein secretion by the type II secretion system"/>
    <property type="evidence" value="ECO:0007669"/>
    <property type="project" value="InterPro"/>
</dbReference>
<keyword evidence="5" id="KW-0997">Cell inner membrane</keyword>
<keyword evidence="3" id="KW-1003">Cell membrane</keyword>
<evidence type="ECO:0000259" key="11">
    <source>
        <dbReference type="Pfam" id="PF12019"/>
    </source>
</evidence>
<dbReference type="GO" id="GO:0005886">
    <property type="term" value="C:plasma membrane"/>
    <property type="evidence" value="ECO:0007669"/>
    <property type="project" value="UniProtKB-SubCell"/>
</dbReference>
<evidence type="ECO:0000256" key="1">
    <source>
        <dbReference type="ARBA" id="ARBA00004377"/>
    </source>
</evidence>
<dbReference type="EMBL" id="CP157675">
    <property type="protein sequence ID" value="XBP71417.1"/>
    <property type="molecule type" value="Genomic_DNA"/>
</dbReference>
<organism evidence="12">
    <name type="scientific">Polaromonas hydrogenivorans</name>
    <dbReference type="NCBI Taxonomy" id="335476"/>
    <lineage>
        <taxon>Bacteria</taxon>
        <taxon>Pseudomonadati</taxon>
        <taxon>Pseudomonadota</taxon>
        <taxon>Betaproteobacteria</taxon>
        <taxon>Burkholderiales</taxon>
        <taxon>Comamonadaceae</taxon>
        <taxon>Polaromonas</taxon>
    </lineage>
</organism>
<dbReference type="RefSeq" id="WP_349280795.1">
    <property type="nucleotide sequence ID" value="NZ_CBCSCU010000001.1"/>
</dbReference>
<proteinExistence type="inferred from homology"/>
<evidence type="ECO:0000256" key="4">
    <source>
        <dbReference type="ARBA" id="ARBA00022481"/>
    </source>
</evidence>
<keyword evidence="7" id="KW-1133">Transmembrane helix</keyword>
<evidence type="ECO:0000256" key="7">
    <source>
        <dbReference type="ARBA" id="ARBA00022989"/>
    </source>
</evidence>
<evidence type="ECO:0000256" key="6">
    <source>
        <dbReference type="ARBA" id="ARBA00022692"/>
    </source>
</evidence>
<keyword evidence="8" id="KW-0472">Membrane</keyword>
<comment type="subcellular location">
    <subcellularLocation>
        <location evidence="1">Cell inner membrane</location>
        <topology evidence="1">Single-pass membrane protein</topology>
    </subcellularLocation>
</comment>
<accession>A0AAU7LUS0</accession>
<dbReference type="InterPro" id="IPR012902">
    <property type="entry name" value="N_methyl_site"/>
</dbReference>
<evidence type="ECO:0000256" key="8">
    <source>
        <dbReference type="ARBA" id="ARBA00023136"/>
    </source>
</evidence>
<keyword evidence="4" id="KW-0488">Methylation</keyword>
<keyword evidence="6" id="KW-0812">Transmembrane</keyword>
<dbReference type="SUPFAM" id="SSF54523">
    <property type="entry name" value="Pili subunits"/>
    <property type="match status" value="1"/>
</dbReference>
<dbReference type="NCBIfam" id="TIGR02532">
    <property type="entry name" value="IV_pilin_GFxxxE"/>
    <property type="match status" value="1"/>
</dbReference>
<dbReference type="Pfam" id="PF07963">
    <property type="entry name" value="N_methyl"/>
    <property type="match status" value="1"/>
</dbReference>
<evidence type="ECO:0000313" key="12">
    <source>
        <dbReference type="EMBL" id="XBP71417.1"/>
    </source>
</evidence>
<dbReference type="AlphaFoldDB" id="A0AAU7LUS0"/>
<evidence type="ECO:0000256" key="5">
    <source>
        <dbReference type="ARBA" id="ARBA00022519"/>
    </source>
</evidence>
<evidence type="ECO:0000256" key="3">
    <source>
        <dbReference type="ARBA" id="ARBA00022475"/>
    </source>
</evidence>